<dbReference type="EMBL" id="GBRH01281640">
    <property type="protein sequence ID" value="JAD16255.1"/>
    <property type="molecule type" value="Transcribed_RNA"/>
</dbReference>
<reference evidence="1" key="1">
    <citation type="submission" date="2014-09" db="EMBL/GenBank/DDBJ databases">
        <authorList>
            <person name="Magalhaes I.L.F."/>
            <person name="Oliveira U."/>
            <person name="Santos F.R."/>
            <person name="Vidigal T.H.D.A."/>
            <person name="Brescovit A.D."/>
            <person name="Santos A.J."/>
        </authorList>
    </citation>
    <scope>NUCLEOTIDE SEQUENCE</scope>
    <source>
        <tissue evidence="1">Shoot tissue taken approximately 20 cm above the soil surface</tissue>
    </source>
</reference>
<dbReference type="AlphaFoldDB" id="A0A0A8XUB6"/>
<evidence type="ECO:0000313" key="1">
    <source>
        <dbReference type="EMBL" id="JAD16255.1"/>
    </source>
</evidence>
<accession>A0A0A8XUB6</accession>
<sequence>MFLHDSVLYLNLEDHQLELYANTLLNLEMFMDLIWRRS</sequence>
<proteinExistence type="predicted"/>
<organism evidence="1">
    <name type="scientific">Arundo donax</name>
    <name type="common">Giant reed</name>
    <name type="synonym">Donax arundinaceus</name>
    <dbReference type="NCBI Taxonomy" id="35708"/>
    <lineage>
        <taxon>Eukaryota</taxon>
        <taxon>Viridiplantae</taxon>
        <taxon>Streptophyta</taxon>
        <taxon>Embryophyta</taxon>
        <taxon>Tracheophyta</taxon>
        <taxon>Spermatophyta</taxon>
        <taxon>Magnoliopsida</taxon>
        <taxon>Liliopsida</taxon>
        <taxon>Poales</taxon>
        <taxon>Poaceae</taxon>
        <taxon>PACMAD clade</taxon>
        <taxon>Arundinoideae</taxon>
        <taxon>Arundineae</taxon>
        <taxon>Arundo</taxon>
    </lineage>
</organism>
<name>A0A0A8XUB6_ARUDO</name>
<protein>
    <submittedName>
        <fullName evidence="1">Uncharacterized protein</fullName>
    </submittedName>
</protein>
<reference evidence="1" key="2">
    <citation type="journal article" date="2015" name="Data Brief">
        <title>Shoot transcriptome of the giant reed, Arundo donax.</title>
        <authorList>
            <person name="Barrero R.A."/>
            <person name="Guerrero F.D."/>
            <person name="Moolhuijzen P."/>
            <person name="Goolsby J.A."/>
            <person name="Tidwell J."/>
            <person name="Bellgard S.E."/>
            <person name="Bellgard M.I."/>
        </authorList>
    </citation>
    <scope>NUCLEOTIDE SEQUENCE</scope>
    <source>
        <tissue evidence="1">Shoot tissue taken approximately 20 cm above the soil surface</tissue>
    </source>
</reference>